<protein>
    <recommendedName>
        <fullName evidence="3">Damage-inducible protein J</fullName>
    </recommendedName>
</protein>
<evidence type="ECO:0000313" key="2">
    <source>
        <dbReference type="Proteomes" id="UP000177306"/>
    </source>
</evidence>
<evidence type="ECO:0000313" key="1">
    <source>
        <dbReference type="EMBL" id="OGG73153.1"/>
    </source>
</evidence>
<proteinExistence type="predicted"/>
<organism evidence="1 2">
    <name type="scientific">Candidatus Kaiserbacteria bacterium RIFCSPLOWO2_01_FULL_53_17</name>
    <dbReference type="NCBI Taxonomy" id="1798511"/>
    <lineage>
        <taxon>Bacteria</taxon>
        <taxon>Candidatus Kaiseribacteriota</taxon>
    </lineage>
</organism>
<dbReference type="Gene3D" id="1.10.1220.10">
    <property type="entry name" value="Met repressor-like"/>
    <property type="match status" value="1"/>
</dbReference>
<dbReference type="Proteomes" id="UP000177306">
    <property type="component" value="Unassembled WGS sequence"/>
</dbReference>
<dbReference type="InterPro" id="IPR007337">
    <property type="entry name" value="RelB/DinJ"/>
</dbReference>
<dbReference type="Pfam" id="PF04221">
    <property type="entry name" value="RelB"/>
    <property type="match status" value="1"/>
</dbReference>
<dbReference type="AlphaFoldDB" id="A0A1F6EHQ8"/>
<accession>A0A1F6EHQ8</accession>
<comment type="caution">
    <text evidence="1">The sequence shown here is derived from an EMBL/GenBank/DDBJ whole genome shotgun (WGS) entry which is preliminary data.</text>
</comment>
<dbReference type="InterPro" id="IPR013321">
    <property type="entry name" value="Arc_rbn_hlx_hlx"/>
</dbReference>
<gene>
    <name evidence="1" type="ORF">A3A38_03430</name>
</gene>
<reference evidence="1 2" key="1">
    <citation type="journal article" date="2016" name="Nat. Commun.">
        <title>Thousands of microbial genomes shed light on interconnected biogeochemical processes in an aquifer system.</title>
        <authorList>
            <person name="Anantharaman K."/>
            <person name="Brown C.T."/>
            <person name="Hug L.A."/>
            <person name="Sharon I."/>
            <person name="Castelle C.J."/>
            <person name="Probst A.J."/>
            <person name="Thomas B.C."/>
            <person name="Singh A."/>
            <person name="Wilkins M.J."/>
            <person name="Karaoz U."/>
            <person name="Brodie E.L."/>
            <person name="Williams K.H."/>
            <person name="Hubbard S.S."/>
            <person name="Banfield J.F."/>
        </authorList>
    </citation>
    <scope>NUCLEOTIDE SEQUENCE [LARGE SCALE GENOMIC DNA]</scope>
</reference>
<dbReference type="EMBL" id="MFLY01000008">
    <property type="protein sequence ID" value="OGG73153.1"/>
    <property type="molecule type" value="Genomic_DNA"/>
</dbReference>
<name>A0A1F6EHQ8_9BACT</name>
<evidence type="ECO:0008006" key="3">
    <source>
        <dbReference type="Google" id="ProtNLM"/>
    </source>
</evidence>
<sequence>MKTMLSVKTDAKLKKKAQQVARDLGLPLGTIVNRYLQQLVTEQRVVFERPEIPNAETRKAIAQVRKDWAEGNMKAFSPAFDNAEDAITWLNT</sequence>
<dbReference type="GO" id="GO:0006355">
    <property type="term" value="P:regulation of DNA-templated transcription"/>
    <property type="evidence" value="ECO:0007669"/>
    <property type="project" value="InterPro"/>
</dbReference>